<feature type="signal peptide" evidence="1">
    <location>
        <begin position="1"/>
        <end position="22"/>
    </location>
</feature>
<proteinExistence type="predicted"/>
<sequence>MSSCASRLMLKALGMILTFTSAAILSTANPSTESYKTMHIIS</sequence>
<evidence type="ECO:0000256" key="1">
    <source>
        <dbReference type="SAM" id="SignalP"/>
    </source>
</evidence>
<protein>
    <submittedName>
        <fullName evidence="2">Uncharacterized protein</fullName>
    </submittedName>
</protein>
<evidence type="ECO:0000313" key="2">
    <source>
        <dbReference type="EMBL" id="JAH72368.1"/>
    </source>
</evidence>
<organism evidence="2">
    <name type="scientific">Anguilla anguilla</name>
    <name type="common">European freshwater eel</name>
    <name type="synonym">Muraena anguilla</name>
    <dbReference type="NCBI Taxonomy" id="7936"/>
    <lineage>
        <taxon>Eukaryota</taxon>
        <taxon>Metazoa</taxon>
        <taxon>Chordata</taxon>
        <taxon>Craniata</taxon>
        <taxon>Vertebrata</taxon>
        <taxon>Euteleostomi</taxon>
        <taxon>Actinopterygii</taxon>
        <taxon>Neopterygii</taxon>
        <taxon>Teleostei</taxon>
        <taxon>Anguilliformes</taxon>
        <taxon>Anguillidae</taxon>
        <taxon>Anguilla</taxon>
    </lineage>
</organism>
<keyword evidence="1" id="KW-0732">Signal</keyword>
<feature type="chain" id="PRO_5002433498" evidence="1">
    <location>
        <begin position="23"/>
        <end position="42"/>
    </location>
</feature>
<reference evidence="2" key="1">
    <citation type="submission" date="2014-11" db="EMBL/GenBank/DDBJ databases">
        <authorList>
            <person name="Amaro Gonzalez C."/>
        </authorList>
    </citation>
    <scope>NUCLEOTIDE SEQUENCE</scope>
</reference>
<dbReference type="EMBL" id="GBXM01036209">
    <property type="protein sequence ID" value="JAH72368.1"/>
    <property type="molecule type" value="Transcribed_RNA"/>
</dbReference>
<name>A0A0E9V560_ANGAN</name>
<accession>A0A0E9V560</accession>
<dbReference type="AlphaFoldDB" id="A0A0E9V560"/>
<reference evidence="2" key="2">
    <citation type="journal article" date="2015" name="Fish Shellfish Immunol.">
        <title>Early steps in the European eel (Anguilla anguilla)-Vibrio vulnificus interaction in the gills: Role of the RtxA13 toxin.</title>
        <authorList>
            <person name="Callol A."/>
            <person name="Pajuelo D."/>
            <person name="Ebbesson L."/>
            <person name="Teles M."/>
            <person name="MacKenzie S."/>
            <person name="Amaro C."/>
        </authorList>
    </citation>
    <scope>NUCLEOTIDE SEQUENCE</scope>
</reference>